<dbReference type="GO" id="GO:0000981">
    <property type="term" value="F:DNA-binding transcription factor activity, RNA polymerase II-specific"/>
    <property type="evidence" value="ECO:0007669"/>
    <property type="project" value="InterPro"/>
</dbReference>
<dbReference type="AlphaFoldDB" id="A0AAD7BHL8"/>
<feature type="region of interest" description="Disordered" evidence="2">
    <location>
        <begin position="1"/>
        <end position="26"/>
    </location>
</feature>
<feature type="compositionally biased region" description="Polar residues" evidence="2">
    <location>
        <begin position="131"/>
        <end position="145"/>
    </location>
</feature>
<evidence type="ECO:0000259" key="3">
    <source>
        <dbReference type="PROSITE" id="PS50048"/>
    </source>
</evidence>
<keyword evidence="1" id="KW-0539">Nucleus</keyword>
<evidence type="ECO:0000313" key="5">
    <source>
        <dbReference type="Proteomes" id="UP001221142"/>
    </source>
</evidence>
<evidence type="ECO:0000256" key="1">
    <source>
        <dbReference type="ARBA" id="ARBA00023242"/>
    </source>
</evidence>
<dbReference type="SUPFAM" id="SSF57701">
    <property type="entry name" value="Zn2/Cys6 DNA-binding domain"/>
    <property type="match status" value="1"/>
</dbReference>
<reference evidence="4" key="1">
    <citation type="submission" date="2023-03" db="EMBL/GenBank/DDBJ databases">
        <title>Massive genome expansion in bonnet fungi (Mycena s.s.) driven by repeated elements and novel gene families across ecological guilds.</title>
        <authorList>
            <consortium name="Lawrence Berkeley National Laboratory"/>
            <person name="Harder C.B."/>
            <person name="Miyauchi S."/>
            <person name="Viragh M."/>
            <person name="Kuo A."/>
            <person name="Thoen E."/>
            <person name="Andreopoulos B."/>
            <person name="Lu D."/>
            <person name="Skrede I."/>
            <person name="Drula E."/>
            <person name="Henrissat B."/>
            <person name="Morin E."/>
            <person name="Kohler A."/>
            <person name="Barry K."/>
            <person name="LaButti K."/>
            <person name="Morin E."/>
            <person name="Salamov A."/>
            <person name="Lipzen A."/>
            <person name="Mereny Z."/>
            <person name="Hegedus B."/>
            <person name="Baldrian P."/>
            <person name="Stursova M."/>
            <person name="Weitz H."/>
            <person name="Taylor A."/>
            <person name="Grigoriev I.V."/>
            <person name="Nagy L.G."/>
            <person name="Martin F."/>
            <person name="Kauserud H."/>
        </authorList>
    </citation>
    <scope>NUCLEOTIDE SEQUENCE</scope>
    <source>
        <strain evidence="4">9284</strain>
    </source>
</reference>
<dbReference type="Gene3D" id="4.10.240.10">
    <property type="entry name" value="Zn(2)-C6 fungal-type DNA-binding domain"/>
    <property type="match status" value="1"/>
</dbReference>
<feature type="non-terminal residue" evidence="4">
    <location>
        <position position="1"/>
    </location>
</feature>
<dbReference type="PANTHER" id="PTHR31668">
    <property type="entry name" value="GLUCOSE TRANSPORT TRANSCRIPTION REGULATOR RGT1-RELATED-RELATED"/>
    <property type="match status" value="1"/>
</dbReference>
<sequence>MPLHSLSANPDPTMSDSDSSSSSSILPGALLPPFTIQRKRTHMACSNCRKRKIKCNNINDKSEHNPCERCLRRRLECEYVAVSDPPPRLRKPHGRSTKNNLTRPPSNPYLSYDVVARRESAFGGDDHGGHSLTSPRMNTHANANTRPRPLPSAQYPMEYPDSIFTQSSMGLLA</sequence>
<feature type="region of interest" description="Disordered" evidence="2">
    <location>
        <begin position="122"/>
        <end position="155"/>
    </location>
</feature>
<dbReference type="InterPro" id="IPR001138">
    <property type="entry name" value="Zn2Cys6_DnaBD"/>
</dbReference>
<dbReference type="InterPro" id="IPR050797">
    <property type="entry name" value="Carb_Metab_Trans_Reg"/>
</dbReference>
<gene>
    <name evidence="4" type="ORF">FB45DRAFT_1006633</name>
</gene>
<dbReference type="PROSITE" id="PS00463">
    <property type="entry name" value="ZN2_CY6_FUNGAL_1"/>
    <property type="match status" value="1"/>
</dbReference>
<dbReference type="Proteomes" id="UP001221142">
    <property type="component" value="Unassembled WGS sequence"/>
</dbReference>
<accession>A0AAD7BHL8</accession>
<evidence type="ECO:0000256" key="2">
    <source>
        <dbReference type="SAM" id="MobiDB-lite"/>
    </source>
</evidence>
<comment type="caution">
    <text evidence="4">The sequence shown here is derived from an EMBL/GenBank/DDBJ whole genome shotgun (WGS) entry which is preliminary data.</text>
</comment>
<dbReference type="SMART" id="SM00066">
    <property type="entry name" value="GAL4"/>
    <property type="match status" value="1"/>
</dbReference>
<keyword evidence="5" id="KW-1185">Reference proteome</keyword>
<feature type="compositionally biased region" description="Low complexity" evidence="2">
    <location>
        <begin position="15"/>
        <end position="24"/>
    </location>
</feature>
<dbReference type="PROSITE" id="PS50048">
    <property type="entry name" value="ZN2_CY6_FUNGAL_2"/>
    <property type="match status" value="1"/>
</dbReference>
<feature type="compositionally biased region" description="Polar residues" evidence="2">
    <location>
        <begin position="1"/>
        <end position="14"/>
    </location>
</feature>
<dbReference type="Pfam" id="PF00172">
    <property type="entry name" value="Zn_clus"/>
    <property type="match status" value="1"/>
</dbReference>
<protein>
    <recommendedName>
        <fullName evidence="3">Zn(2)-C6 fungal-type domain-containing protein</fullName>
    </recommendedName>
</protein>
<evidence type="ECO:0000313" key="4">
    <source>
        <dbReference type="EMBL" id="KAJ7621307.1"/>
    </source>
</evidence>
<dbReference type="CDD" id="cd00067">
    <property type="entry name" value="GAL4"/>
    <property type="match status" value="1"/>
</dbReference>
<organism evidence="4 5">
    <name type="scientific">Roridomyces roridus</name>
    <dbReference type="NCBI Taxonomy" id="1738132"/>
    <lineage>
        <taxon>Eukaryota</taxon>
        <taxon>Fungi</taxon>
        <taxon>Dikarya</taxon>
        <taxon>Basidiomycota</taxon>
        <taxon>Agaricomycotina</taxon>
        <taxon>Agaricomycetes</taxon>
        <taxon>Agaricomycetidae</taxon>
        <taxon>Agaricales</taxon>
        <taxon>Marasmiineae</taxon>
        <taxon>Mycenaceae</taxon>
        <taxon>Roridomyces</taxon>
    </lineage>
</organism>
<feature type="region of interest" description="Disordered" evidence="2">
    <location>
        <begin position="84"/>
        <end position="109"/>
    </location>
</feature>
<name>A0AAD7BHL8_9AGAR</name>
<dbReference type="InterPro" id="IPR036864">
    <property type="entry name" value="Zn2-C6_fun-type_DNA-bd_sf"/>
</dbReference>
<feature type="domain" description="Zn(2)-C6 fungal-type" evidence="3">
    <location>
        <begin position="44"/>
        <end position="79"/>
    </location>
</feature>
<dbReference type="EMBL" id="JARKIF010000016">
    <property type="protein sequence ID" value="KAJ7621307.1"/>
    <property type="molecule type" value="Genomic_DNA"/>
</dbReference>
<dbReference type="GO" id="GO:0008270">
    <property type="term" value="F:zinc ion binding"/>
    <property type="evidence" value="ECO:0007669"/>
    <property type="project" value="InterPro"/>
</dbReference>
<proteinExistence type="predicted"/>